<keyword evidence="4 5" id="KW-0720">Serine protease</keyword>
<gene>
    <name evidence="10" type="ORF">GCM10009126_09180</name>
</gene>
<dbReference type="InterPro" id="IPR015500">
    <property type="entry name" value="Peptidase_S8_subtilisin-rel"/>
</dbReference>
<feature type="chain" id="PRO_5045863705" evidence="7">
    <location>
        <begin position="27"/>
        <end position="652"/>
    </location>
</feature>
<keyword evidence="11" id="KW-1185">Reference proteome</keyword>
<evidence type="ECO:0000256" key="7">
    <source>
        <dbReference type="SAM" id="SignalP"/>
    </source>
</evidence>
<evidence type="ECO:0000256" key="4">
    <source>
        <dbReference type="ARBA" id="ARBA00022825"/>
    </source>
</evidence>
<dbReference type="Gene3D" id="2.60.120.380">
    <property type="match status" value="1"/>
</dbReference>
<dbReference type="InterPro" id="IPR036852">
    <property type="entry name" value="Peptidase_S8/S53_dom_sf"/>
</dbReference>
<proteinExistence type="inferred from homology"/>
<comment type="similarity">
    <text evidence="1 5 6">Belongs to the peptidase S8 family.</text>
</comment>
<dbReference type="InterPro" id="IPR000209">
    <property type="entry name" value="Peptidase_S8/S53_dom"/>
</dbReference>
<dbReference type="Gene3D" id="3.40.50.200">
    <property type="entry name" value="Peptidase S8/S53 domain"/>
    <property type="match status" value="1"/>
</dbReference>
<feature type="active site" description="Charge relay system" evidence="5">
    <location>
        <position position="472"/>
    </location>
</feature>
<dbReference type="PRINTS" id="PR00723">
    <property type="entry name" value="SUBTILISIN"/>
</dbReference>
<dbReference type="PROSITE" id="PS00138">
    <property type="entry name" value="SUBTILASE_SER"/>
    <property type="match status" value="1"/>
</dbReference>
<evidence type="ECO:0000256" key="3">
    <source>
        <dbReference type="ARBA" id="ARBA00022801"/>
    </source>
</evidence>
<dbReference type="EMBL" id="BAAAFO010000002">
    <property type="protein sequence ID" value="GAA0245756.1"/>
    <property type="molecule type" value="Genomic_DNA"/>
</dbReference>
<evidence type="ECO:0000256" key="6">
    <source>
        <dbReference type="RuleBase" id="RU003355"/>
    </source>
</evidence>
<dbReference type="PANTHER" id="PTHR43806:SF11">
    <property type="entry name" value="CEREVISIN-RELATED"/>
    <property type="match status" value="1"/>
</dbReference>
<feature type="active site" description="Charge relay system" evidence="5">
    <location>
        <position position="279"/>
    </location>
</feature>
<feature type="domain" description="Peptidase C-terminal archaeal/bacterial" evidence="9">
    <location>
        <begin position="566"/>
        <end position="634"/>
    </location>
</feature>
<dbReference type="InterPro" id="IPR050131">
    <property type="entry name" value="Peptidase_S8_subtilisin-like"/>
</dbReference>
<sequence>MNKNVFRMGVLAAALAAAMASSTGFAAAVSPTGNPARMNLTALQAQPSFDRFIVTYRQGSIERANHAAAVQAATAALGRAGLVRATRTAGAPASVSMRYQRKLAVGADLLRTSRPLDRTEAAALIRQLSIDPAVAYVVPDVLRHRVRDLSAAKLLQPQTVTPNDTYYAKYQWNLKAPDGTVTTGGNANLGGTSVNHAWDLSDGTGVVIAVLDTGITTHVDVDTSLGDAGYDFIVDSFVSGRATDGRVPGGWDTGDWTTEEPWLSECTDADHPPEDSSWHGTHVASTAGAEITNNALGMAGIAHGAKILPVRVLGHCGGYDSDINDAIVWAAGGHVDGVPDNTHPAKVINLSLGGPGNCPASDPAAQAVAAANALGAVVVVSAGNENIDASQASPASCPGVITVASTGITSRRAFYSNYGSAVEIAAPGGGVYPNDGSSGTPINDGFIWQALNSGTTTPVPNDSDYGGYAGTSQASPHVAGTVALMQSARLAAGLPLMTPAEVLTTLQQTAHAPSVAPPANRGIGAGIVDANAAVRAAIGEDDGGGEAIVLGNGVTLAGQSGSAGGSTVYTLQVPAGAMALSLRTYGGSGNVSVYAKVGAAASASDYDYKSARPGNSESVVVARPAAGTWYLTVVGETAYAGVSVLGSFRAPR</sequence>
<organism evidence="10 11">
    <name type="scientific">Rhodanobacter caeni</name>
    <dbReference type="NCBI Taxonomy" id="657654"/>
    <lineage>
        <taxon>Bacteria</taxon>
        <taxon>Pseudomonadati</taxon>
        <taxon>Pseudomonadota</taxon>
        <taxon>Gammaproteobacteria</taxon>
        <taxon>Lysobacterales</taxon>
        <taxon>Rhodanobacteraceae</taxon>
        <taxon>Rhodanobacter</taxon>
    </lineage>
</organism>
<evidence type="ECO:0000256" key="5">
    <source>
        <dbReference type="PROSITE-ProRule" id="PRU01240"/>
    </source>
</evidence>
<dbReference type="Proteomes" id="UP001500657">
    <property type="component" value="Unassembled WGS sequence"/>
</dbReference>
<evidence type="ECO:0000256" key="2">
    <source>
        <dbReference type="ARBA" id="ARBA00022670"/>
    </source>
</evidence>
<keyword evidence="7" id="KW-0732">Signal</keyword>
<dbReference type="RefSeq" id="WP_343880697.1">
    <property type="nucleotide sequence ID" value="NZ_BAAAFO010000002.1"/>
</dbReference>
<dbReference type="InterPro" id="IPR023828">
    <property type="entry name" value="Peptidase_S8_Ser-AS"/>
</dbReference>
<evidence type="ECO:0000313" key="10">
    <source>
        <dbReference type="EMBL" id="GAA0245756.1"/>
    </source>
</evidence>
<reference evidence="11" key="1">
    <citation type="journal article" date="2019" name="Int. J. Syst. Evol. Microbiol.">
        <title>The Global Catalogue of Microorganisms (GCM) 10K type strain sequencing project: providing services to taxonomists for standard genome sequencing and annotation.</title>
        <authorList>
            <consortium name="The Broad Institute Genomics Platform"/>
            <consortium name="The Broad Institute Genome Sequencing Center for Infectious Disease"/>
            <person name="Wu L."/>
            <person name="Ma J."/>
        </authorList>
    </citation>
    <scope>NUCLEOTIDE SEQUENCE [LARGE SCALE GENOMIC DNA]</scope>
    <source>
        <strain evidence="11">JCM 16242</strain>
    </source>
</reference>
<dbReference type="Pfam" id="PF00082">
    <property type="entry name" value="Peptidase_S8"/>
    <property type="match status" value="1"/>
</dbReference>
<evidence type="ECO:0000313" key="11">
    <source>
        <dbReference type="Proteomes" id="UP001500657"/>
    </source>
</evidence>
<evidence type="ECO:0000259" key="8">
    <source>
        <dbReference type="Pfam" id="PF00082"/>
    </source>
</evidence>
<protein>
    <submittedName>
        <fullName evidence="10">S8 family peptidase</fullName>
    </submittedName>
</protein>
<evidence type="ECO:0000256" key="1">
    <source>
        <dbReference type="ARBA" id="ARBA00011073"/>
    </source>
</evidence>
<evidence type="ECO:0000259" key="9">
    <source>
        <dbReference type="Pfam" id="PF04151"/>
    </source>
</evidence>
<dbReference type="InterPro" id="IPR022398">
    <property type="entry name" value="Peptidase_S8_His-AS"/>
</dbReference>
<dbReference type="InterPro" id="IPR007280">
    <property type="entry name" value="Peptidase_C_arc/bac"/>
</dbReference>
<name>A0ABP3E0R4_9GAMM</name>
<dbReference type="Pfam" id="PF04151">
    <property type="entry name" value="PPC"/>
    <property type="match status" value="1"/>
</dbReference>
<accession>A0ABP3E0R4</accession>
<dbReference type="PROSITE" id="PS51892">
    <property type="entry name" value="SUBTILASE"/>
    <property type="match status" value="1"/>
</dbReference>
<keyword evidence="2 5" id="KW-0645">Protease</keyword>
<feature type="active site" description="Charge relay system" evidence="5">
    <location>
        <position position="212"/>
    </location>
</feature>
<keyword evidence="3 5" id="KW-0378">Hydrolase</keyword>
<dbReference type="PROSITE" id="PS00136">
    <property type="entry name" value="SUBTILASE_ASP"/>
    <property type="match status" value="1"/>
</dbReference>
<feature type="domain" description="Peptidase S8/S53" evidence="8">
    <location>
        <begin position="203"/>
        <end position="522"/>
    </location>
</feature>
<feature type="signal peptide" evidence="7">
    <location>
        <begin position="1"/>
        <end position="26"/>
    </location>
</feature>
<dbReference type="SUPFAM" id="SSF52743">
    <property type="entry name" value="Subtilisin-like"/>
    <property type="match status" value="1"/>
</dbReference>
<dbReference type="InterPro" id="IPR023827">
    <property type="entry name" value="Peptidase_S8_Asp-AS"/>
</dbReference>
<dbReference type="PANTHER" id="PTHR43806">
    <property type="entry name" value="PEPTIDASE S8"/>
    <property type="match status" value="1"/>
</dbReference>
<comment type="caution">
    <text evidence="10">The sequence shown here is derived from an EMBL/GenBank/DDBJ whole genome shotgun (WGS) entry which is preliminary data.</text>
</comment>
<dbReference type="PROSITE" id="PS00137">
    <property type="entry name" value="SUBTILASE_HIS"/>
    <property type="match status" value="1"/>
</dbReference>